<organism evidence="2 3">
    <name type="scientific">Arachis hypogaea</name>
    <name type="common">Peanut</name>
    <dbReference type="NCBI Taxonomy" id="3818"/>
    <lineage>
        <taxon>Eukaryota</taxon>
        <taxon>Viridiplantae</taxon>
        <taxon>Streptophyta</taxon>
        <taxon>Embryophyta</taxon>
        <taxon>Tracheophyta</taxon>
        <taxon>Spermatophyta</taxon>
        <taxon>Magnoliopsida</taxon>
        <taxon>eudicotyledons</taxon>
        <taxon>Gunneridae</taxon>
        <taxon>Pentapetalae</taxon>
        <taxon>rosids</taxon>
        <taxon>fabids</taxon>
        <taxon>Fabales</taxon>
        <taxon>Fabaceae</taxon>
        <taxon>Papilionoideae</taxon>
        <taxon>50 kb inversion clade</taxon>
        <taxon>dalbergioids sensu lato</taxon>
        <taxon>Dalbergieae</taxon>
        <taxon>Pterocarpus clade</taxon>
        <taxon>Arachis</taxon>
    </lineage>
</organism>
<gene>
    <name evidence="2" type="ORF">DS421_19g656370</name>
</gene>
<feature type="region of interest" description="Disordered" evidence="1">
    <location>
        <begin position="40"/>
        <end position="69"/>
    </location>
</feature>
<evidence type="ECO:0000313" key="2">
    <source>
        <dbReference type="EMBL" id="QHN77845.1"/>
    </source>
</evidence>
<proteinExistence type="predicted"/>
<evidence type="ECO:0000313" key="3">
    <source>
        <dbReference type="Proteomes" id="UP000464620"/>
    </source>
</evidence>
<reference evidence="2 3" key="1">
    <citation type="submission" date="2020-01" db="EMBL/GenBank/DDBJ databases">
        <title>Genome sequence of Arachis hypogaea, cultivar Shitouqi.</title>
        <authorList>
            <person name="Zhuang W."/>
            <person name="Chen H."/>
            <person name="Varshney R."/>
            <person name="Wang D."/>
            <person name="Ming R."/>
        </authorList>
    </citation>
    <scope>NUCLEOTIDE SEQUENCE [LARGE SCALE GENOMIC DNA]</scope>
    <source>
        <tissue evidence="2">Young leaf</tissue>
    </source>
</reference>
<dbReference type="EMBL" id="CP031001">
    <property type="protein sequence ID" value="QHN77845.1"/>
    <property type="molecule type" value="Genomic_DNA"/>
</dbReference>
<accession>A0A6B9V9Z6</accession>
<feature type="compositionally biased region" description="Basic and acidic residues" evidence="1">
    <location>
        <begin position="42"/>
        <end position="52"/>
    </location>
</feature>
<dbReference type="AlphaFoldDB" id="A0A6B9V9Z6"/>
<sequence length="69" mass="7671">MDEEEKPTSCHRVAIIELQRRRPASSRRVTMVIVAVARKGKRAEAARPREKGGCSSLCRLPGARRRAAS</sequence>
<name>A0A6B9V9Z6_ARAHY</name>
<dbReference type="Proteomes" id="UP000464620">
    <property type="component" value="Chromosome B09"/>
</dbReference>
<evidence type="ECO:0000256" key="1">
    <source>
        <dbReference type="SAM" id="MobiDB-lite"/>
    </source>
</evidence>
<protein>
    <submittedName>
        <fullName evidence="2">Uncharacterized protein</fullName>
    </submittedName>
</protein>